<gene>
    <name evidence="8" type="ORF">FN924_10030</name>
</gene>
<dbReference type="PROSITE" id="PS00690">
    <property type="entry name" value="DEAH_ATP_HELICASE"/>
    <property type="match status" value="1"/>
</dbReference>
<dbReference type="Pfam" id="PF00270">
    <property type="entry name" value="DEAD"/>
    <property type="match status" value="1"/>
</dbReference>
<dbReference type="GO" id="GO:0030894">
    <property type="term" value="C:replisome"/>
    <property type="evidence" value="ECO:0007669"/>
    <property type="project" value="TreeGrafter"/>
</dbReference>
<dbReference type="InterPro" id="IPR004589">
    <property type="entry name" value="DNA_helicase_ATP-dep_RecQ"/>
</dbReference>
<evidence type="ECO:0000259" key="7">
    <source>
        <dbReference type="PROSITE" id="PS51194"/>
    </source>
</evidence>
<dbReference type="PROSITE" id="PS51194">
    <property type="entry name" value="HELICASE_CTER"/>
    <property type="match status" value="1"/>
</dbReference>
<sequence>MLDLENKLEQYFGYASFRTGQREIIEDVLAGKDVLGILPTGSGKSICYQLPARLLTGTVVVISPLISLMIDQVKQLKATGFKEVIAINSFMNRVEKERALQQLSAYRLIYVSPEMLKNESFLKELLNCSVSLFVVDEAHCISQWGHEFRPDYLKLHETIERLNHPPILALSATATPEVQMDIEHQLRSKHMVKHVYPMDRTNISFVVKSCEDEQEKKDYLVHLLQSFPVPTMIYFSSKKTAEKVAHELMRQLPCVRVAFYHGGMDQTDRVLIQQQFMNQQLDVICCTSAFGMGINKQDIRLVVHFHLPTQLESFIQELGRAGRDGKSSVSLVLTAPNDDYLPKVLLEGELPKKEDIDLLFYDLKDVEECEVPFQQIEEKGWLNEIQLRFIQYQLENHAMLKNGRILYNRNKWKTVKQAIIQVITSRQVYKQMKLTQLLDWVSENGCRRKSLFSSFQKEVQEPRYHCCDYCDFSFDDWLPEYEKQVTPSMNWQKRLQKILHQQ</sequence>
<dbReference type="AlphaFoldDB" id="A0A516KGH9"/>
<reference evidence="8 9" key="1">
    <citation type="submission" date="2019-07" db="EMBL/GenBank/DDBJ databases">
        <authorList>
            <person name="Li J."/>
        </authorList>
    </citation>
    <scope>NUCLEOTIDE SEQUENCE [LARGE SCALE GENOMIC DNA]</scope>
    <source>
        <strain evidence="8 9">TKL69</strain>
    </source>
</reference>
<evidence type="ECO:0000256" key="2">
    <source>
        <dbReference type="ARBA" id="ARBA00022801"/>
    </source>
</evidence>
<evidence type="ECO:0000256" key="1">
    <source>
        <dbReference type="ARBA" id="ARBA00022741"/>
    </source>
</evidence>
<evidence type="ECO:0000256" key="4">
    <source>
        <dbReference type="ARBA" id="ARBA00022840"/>
    </source>
</evidence>
<feature type="domain" description="Helicase ATP-binding" evidence="6">
    <location>
        <begin position="25"/>
        <end position="192"/>
    </location>
</feature>
<dbReference type="GO" id="GO:0003677">
    <property type="term" value="F:DNA binding"/>
    <property type="evidence" value="ECO:0007669"/>
    <property type="project" value="UniProtKB-KW"/>
</dbReference>
<dbReference type="InterPro" id="IPR011545">
    <property type="entry name" value="DEAD/DEAH_box_helicase_dom"/>
</dbReference>
<evidence type="ECO:0000259" key="6">
    <source>
        <dbReference type="PROSITE" id="PS51192"/>
    </source>
</evidence>
<dbReference type="Pfam" id="PF00271">
    <property type="entry name" value="Helicase_C"/>
    <property type="match status" value="1"/>
</dbReference>
<name>A0A516KGH9_9BACI</name>
<dbReference type="InterPro" id="IPR014001">
    <property type="entry name" value="Helicase_ATP-bd"/>
</dbReference>
<dbReference type="FunFam" id="3.40.50.300:FF:001363">
    <property type="entry name" value="ATP-dependent DNA helicase RecQ"/>
    <property type="match status" value="1"/>
</dbReference>
<feature type="domain" description="Helicase C-terminal" evidence="7">
    <location>
        <begin position="215"/>
        <end position="367"/>
    </location>
</feature>
<organism evidence="8 9">
    <name type="scientific">Radiobacillus deserti</name>
    <dbReference type="NCBI Taxonomy" id="2594883"/>
    <lineage>
        <taxon>Bacteria</taxon>
        <taxon>Bacillati</taxon>
        <taxon>Bacillota</taxon>
        <taxon>Bacilli</taxon>
        <taxon>Bacillales</taxon>
        <taxon>Bacillaceae</taxon>
        <taxon>Radiobacillus</taxon>
    </lineage>
</organism>
<dbReference type="SMART" id="SM00490">
    <property type="entry name" value="HELICc"/>
    <property type="match status" value="1"/>
</dbReference>
<dbReference type="SMART" id="SM00487">
    <property type="entry name" value="DEXDc"/>
    <property type="match status" value="1"/>
</dbReference>
<dbReference type="KEGG" id="aqt:FN924_10030"/>
<evidence type="ECO:0000313" key="8">
    <source>
        <dbReference type="EMBL" id="QDP40494.1"/>
    </source>
</evidence>
<dbReference type="GO" id="GO:0043138">
    <property type="term" value="F:3'-5' DNA helicase activity"/>
    <property type="evidence" value="ECO:0007669"/>
    <property type="project" value="TreeGrafter"/>
</dbReference>
<dbReference type="Proteomes" id="UP000315215">
    <property type="component" value="Chromosome"/>
</dbReference>
<dbReference type="SUPFAM" id="SSF52540">
    <property type="entry name" value="P-loop containing nucleoside triphosphate hydrolases"/>
    <property type="match status" value="1"/>
</dbReference>
<evidence type="ECO:0000256" key="3">
    <source>
        <dbReference type="ARBA" id="ARBA00022806"/>
    </source>
</evidence>
<accession>A0A516KGH9</accession>
<dbReference type="PANTHER" id="PTHR13710">
    <property type="entry name" value="DNA HELICASE RECQ FAMILY MEMBER"/>
    <property type="match status" value="1"/>
</dbReference>
<dbReference type="RefSeq" id="WP_143894123.1">
    <property type="nucleotide sequence ID" value="NZ_CP041666.1"/>
</dbReference>
<dbReference type="CDD" id="cd17920">
    <property type="entry name" value="DEXHc_RecQ"/>
    <property type="match status" value="1"/>
</dbReference>
<dbReference type="GO" id="GO:0006281">
    <property type="term" value="P:DNA repair"/>
    <property type="evidence" value="ECO:0007669"/>
    <property type="project" value="TreeGrafter"/>
</dbReference>
<dbReference type="InterPro" id="IPR002464">
    <property type="entry name" value="DNA/RNA_helicase_DEAH_CS"/>
</dbReference>
<dbReference type="GO" id="GO:0043590">
    <property type="term" value="C:bacterial nucleoid"/>
    <property type="evidence" value="ECO:0007669"/>
    <property type="project" value="TreeGrafter"/>
</dbReference>
<keyword evidence="1" id="KW-0547">Nucleotide-binding</keyword>
<proteinExistence type="predicted"/>
<evidence type="ECO:0000313" key="9">
    <source>
        <dbReference type="Proteomes" id="UP000315215"/>
    </source>
</evidence>
<dbReference type="EMBL" id="CP041666">
    <property type="protein sequence ID" value="QDP40494.1"/>
    <property type="molecule type" value="Genomic_DNA"/>
</dbReference>
<protein>
    <submittedName>
        <fullName evidence="8">ATP-dependent DNA helicase RecQ</fullName>
    </submittedName>
</protein>
<dbReference type="NCBIfam" id="TIGR00614">
    <property type="entry name" value="recQ_fam"/>
    <property type="match status" value="1"/>
</dbReference>
<keyword evidence="2" id="KW-0378">Hydrolase</keyword>
<dbReference type="PANTHER" id="PTHR13710:SF84">
    <property type="entry name" value="ATP-DEPENDENT DNA HELICASE RECS-RELATED"/>
    <property type="match status" value="1"/>
</dbReference>
<keyword evidence="9" id="KW-1185">Reference proteome</keyword>
<evidence type="ECO:0000256" key="5">
    <source>
        <dbReference type="ARBA" id="ARBA00023125"/>
    </source>
</evidence>
<dbReference type="GO" id="GO:0005524">
    <property type="term" value="F:ATP binding"/>
    <property type="evidence" value="ECO:0007669"/>
    <property type="project" value="UniProtKB-KW"/>
</dbReference>
<dbReference type="InterPro" id="IPR027417">
    <property type="entry name" value="P-loop_NTPase"/>
</dbReference>
<dbReference type="InterPro" id="IPR001650">
    <property type="entry name" value="Helicase_C-like"/>
</dbReference>
<dbReference type="GO" id="GO:0016787">
    <property type="term" value="F:hydrolase activity"/>
    <property type="evidence" value="ECO:0007669"/>
    <property type="project" value="UniProtKB-KW"/>
</dbReference>
<dbReference type="OrthoDB" id="9763310at2"/>
<dbReference type="GO" id="GO:0006310">
    <property type="term" value="P:DNA recombination"/>
    <property type="evidence" value="ECO:0007669"/>
    <property type="project" value="InterPro"/>
</dbReference>
<dbReference type="PROSITE" id="PS51192">
    <property type="entry name" value="HELICASE_ATP_BIND_1"/>
    <property type="match status" value="1"/>
</dbReference>
<dbReference type="GO" id="GO:0005737">
    <property type="term" value="C:cytoplasm"/>
    <property type="evidence" value="ECO:0007669"/>
    <property type="project" value="TreeGrafter"/>
</dbReference>
<dbReference type="Gene3D" id="3.40.50.300">
    <property type="entry name" value="P-loop containing nucleotide triphosphate hydrolases"/>
    <property type="match status" value="2"/>
</dbReference>
<dbReference type="GO" id="GO:0009378">
    <property type="term" value="F:four-way junction helicase activity"/>
    <property type="evidence" value="ECO:0007669"/>
    <property type="project" value="TreeGrafter"/>
</dbReference>
<keyword evidence="3 8" id="KW-0347">Helicase</keyword>
<keyword evidence="4" id="KW-0067">ATP-binding</keyword>
<keyword evidence="5" id="KW-0238">DNA-binding</keyword>